<dbReference type="GO" id="GO:0000976">
    <property type="term" value="F:transcription cis-regulatory region binding"/>
    <property type="evidence" value="ECO:0007669"/>
    <property type="project" value="TreeGrafter"/>
</dbReference>
<keyword evidence="1 2" id="KW-0238">DNA-binding</keyword>
<accession>D9WG69</accession>
<evidence type="ECO:0000313" key="4">
    <source>
        <dbReference type="EMBL" id="EFL23285.1"/>
    </source>
</evidence>
<gene>
    <name evidence="4" type="ORF">SSOG_02999</name>
</gene>
<dbReference type="EMBL" id="GG657754">
    <property type="protein sequence ID" value="EFL23285.1"/>
    <property type="molecule type" value="Genomic_DNA"/>
</dbReference>
<evidence type="ECO:0000259" key="3">
    <source>
        <dbReference type="PROSITE" id="PS50977"/>
    </source>
</evidence>
<reference evidence="4 5" key="1">
    <citation type="submission" date="2009-02" db="EMBL/GenBank/DDBJ databases">
        <title>Annotation of Streptomyces hygroscopicus strain ATCC 53653.</title>
        <authorList>
            <consortium name="The Broad Institute Genome Sequencing Platform"/>
            <consortium name="Broad Institute Microbial Sequencing Center"/>
            <person name="Fischbach M."/>
            <person name="Godfrey P."/>
            <person name="Ward D."/>
            <person name="Young S."/>
            <person name="Zeng Q."/>
            <person name="Koehrsen M."/>
            <person name="Alvarado L."/>
            <person name="Berlin A.M."/>
            <person name="Bochicchio J."/>
            <person name="Borenstein D."/>
            <person name="Chapman S.B."/>
            <person name="Chen Z."/>
            <person name="Engels R."/>
            <person name="Freedman E."/>
            <person name="Gellesch M."/>
            <person name="Goldberg J."/>
            <person name="Griggs A."/>
            <person name="Gujja S."/>
            <person name="Heilman E.R."/>
            <person name="Heiman D.I."/>
            <person name="Hepburn T.A."/>
            <person name="Howarth C."/>
            <person name="Jen D."/>
            <person name="Larson L."/>
            <person name="Lewis B."/>
            <person name="Mehta T."/>
            <person name="Park D."/>
            <person name="Pearson M."/>
            <person name="Richards J."/>
            <person name="Roberts A."/>
            <person name="Saif S."/>
            <person name="Shea T.D."/>
            <person name="Shenoy N."/>
            <person name="Sisk P."/>
            <person name="Stolte C."/>
            <person name="Sykes S.N."/>
            <person name="Thomson T."/>
            <person name="Walk T."/>
            <person name="White J."/>
            <person name="Yandava C."/>
            <person name="Straight P."/>
            <person name="Clardy J."/>
            <person name="Hung D."/>
            <person name="Kolter R."/>
            <person name="Mekalanos J."/>
            <person name="Walker S."/>
            <person name="Walsh C.T."/>
            <person name="Wieland-Brown L.C."/>
            <person name="Haas B."/>
            <person name="Nusbaum C."/>
            <person name="Birren B."/>
        </authorList>
    </citation>
    <scope>NUCLEOTIDE SEQUENCE [LARGE SCALE GENOMIC DNA]</scope>
    <source>
        <strain evidence="4 5">ATCC 53653</strain>
    </source>
</reference>
<dbReference type="STRING" id="457427.SSOG_02999"/>
<dbReference type="Pfam" id="PF00440">
    <property type="entry name" value="TetR_N"/>
    <property type="match status" value="1"/>
</dbReference>
<organism evidence="4 5">
    <name type="scientific">Streptomyces himastatinicus ATCC 53653</name>
    <dbReference type="NCBI Taxonomy" id="457427"/>
    <lineage>
        <taxon>Bacteria</taxon>
        <taxon>Bacillati</taxon>
        <taxon>Actinomycetota</taxon>
        <taxon>Actinomycetes</taxon>
        <taxon>Kitasatosporales</taxon>
        <taxon>Streptomycetaceae</taxon>
        <taxon>Streptomyces</taxon>
        <taxon>Streptomyces violaceusniger group</taxon>
    </lineage>
</organism>
<dbReference type="GO" id="GO:0003700">
    <property type="term" value="F:DNA-binding transcription factor activity"/>
    <property type="evidence" value="ECO:0007669"/>
    <property type="project" value="TreeGrafter"/>
</dbReference>
<evidence type="ECO:0000256" key="1">
    <source>
        <dbReference type="ARBA" id="ARBA00023125"/>
    </source>
</evidence>
<feature type="DNA-binding region" description="H-T-H motif" evidence="2">
    <location>
        <begin position="53"/>
        <end position="72"/>
    </location>
</feature>
<dbReference type="InterPro" id="IPR009057">
    <property type="entry name" value="Homeodomain-like_sf"/>
</dbReference>
<dbReference type="AlphaFoldDB" id="D9WG69"/>
<keyword evidence="5" id="KW-1185">Reference proteome</keyword>
<sequence length="216" mass="22866">MHGQVCLYAGGHRPYPRPLPRSMTMSSARPSARDRILSTATGLFNAHGIRGVGVDRIIAESGVAKATLYAHFRCKDDLVLAYLRATDTHWRGALTEAAEAAGPDPRDQLTGVFDALGAATLRDGFRGCAFTRTAGETEPGTEAHEATAEHKRAVRAWLTELARAAGAADPAQLALRISLLVDGAMAAAALEPRPEFAEAAREAARALIAEACPARV</sequence>
<dbReference type="SUPFAM" id="SSF46689">
    <property type="entry name" value="Homeodomain-like"/>
    <property type="match status" value="1"/>
</dbReference>
<dbReference type="InterPro" id="IPR050109">
    <property type="entry name" value="HTH-type_TetR-like_transc_reg"/>
</dbReference>
<protein>
    <submittedName>
        <fullName evidence="4">TetR-family transcriptional regulator</fullName>
    </submittedName>
</protein>
<dbReference type="PRINTS" id="PR00455">
    <property type="entry name" value="HTHTETR"/>
</dbReference>
<evidence type="ECO:0000313" key="5">
    <source>
        <dbReference type="Proteomes" id="UP000003963"/>
    </source>
</evidence>
<dbReference type="InterPro" id="IPR036271">
    <property type="entry name" value="Tet_transcr_reg_TetR-rel_C_sf"/>
</dbReference>
<name>D9WG69_9ACTN</name>
<dbReference type="PROSITE" id="PS50977">
    <property type="entry name" value="HTH_TETR_2"/>
    <property type="match status" value="1"/>
</dbReference>
<dbReference type="PANTHER" id="PTHR30055">
    <property type="entry name" value="HTH-TYPE TRANSCRIPTIONAL REGULATOR RUTR"/>
    <property type="match status" value="1"/>
</dbReference>
<dbReference type="SUPFAM" id="SSF48498">
    <property type="entry name" value="Tetracyclin repressor-like, C-terminal domain"/>
    <property type="match status" value="1"/>
</dbReference>
<dbReference type="HOGENOM" id="CLU_069356_23_2_11"/>
<dbReference type="Proteomes" id="UP000003963">
    <property type="component" value="Unassembled WGS sequence"/>
</dbReference>
<evidence type="ECO:0000256" key="2">
    <source>
        <dbReference type="PROSITE-ProRule" id="PRU00335"/>
    </source>
</evidence>
<proteinExistence type="predicted"/>
<feature type="domain" description="HTH tetR-type" evidence="3">
    <location>
        <begin position="30"/>
        <end position="90"/>
    </location>
</feature>
<dbReference type="PANTHER" id="PTHR30055:SF200">
    <property type="entry name" value="HTH-TYPE TRANSCRIPTIONAL REPRESSOR BDCR"/>
    <property type="match status" value="1"/>
</dbReference>
<dbReference type="InterPro" id="IPR001647">
    <property type="entry name" value="HTH_TetR"/>
</dbReference>
<dbReference type="Gene3D" id="1.10.357.10">
    <property type="entry name" value="Tetracycline Repressor, domain 2"/>
    <property type="match status" value="1"/>
</dbReference>